<dbReference type="EC" id="3.1.21.3" evidence="3"/>
<dbReference type="PROSITE" id="PS51192">
    <property type="entry name" value="HELICASE_ATP_BIND_1"/>
    <property type="match status" value="1"/>
</dbReference>
<dbReference type="Gene3D" id="3.40.50.300">
    <property type="entry name" value="P-loop containing nucleotide triphosphate hydrolases"/>
    <property type="match status" value="2"/>
</dbReference>
<organism evidence="12">
    <name type="scientific">human gut metagenome</name>
    <dbReference type="NCBI Taxonomy" id="408170"/>
    <lineage>
        <taxon>unclassified sequences</taxon>
        <taxon>metagenomes</taxon>
        <taxon>organismal metagenomes</taxon>
    </lineage>
</organism>
<dbReference type="CDD" id="cd18030">
    <property type="entry name" value="DEXHc_RE_I_HsdR"/>
    <property type="match status" value="1"/>
</dbReference>
<proteinExistence type="inferred from homology"/>
<evidence type="ECO:0000259" key="11">
    <source>
        <dbReference type="PROSITE" id="PS51192"/>
    </source>
</evidence>
<accession>W1YC96</accession>
<dbReference type="InterPro" id="IPR014001">
    <property type="entry name" value="Helicase_ATP-bd"/>
</dbReference>
<sequence>MDNKKLDEKNISQKPAIEVLKNLGYKYIDTQESEKLRGNLYNVLLKPIIKSKLNEINSYTYKGKEYKFHEKNINQAINDLDELLTDGLVKTNEKIFNTLLLGRSYTETLEDGTKRSFTINFIDWKEVNNNDFYIVEEFSVESEDGKITARPDLVLFVNGIPFGVIECKKSSLSIDQGISQMIRNQSKDYIPQLFKFIQIVMATNKNETKYATCSTPKKFWSVWKEEDKKWLEAEEDKVVEERIATNQDKNIISLFHPSRVIELIKYFILFDKDVKKICRYQQYFAIKEIMKTIEERDENGNRQSGVVWHTQGSGKSLTMVMVAKYILSELDTLNPKVIVVTDRVDLDTQINRTFNHTRLKAVKAATGNHLIKLINGTEADIITTLVHKFDTAANKGTKLESKNIFVLVDESHRSQYKELNIKMKSVFPNACYIGFTGTPLMKKQKSTVKKFGGKLIHKYTIADGVEDKAILPLLYEGRMVEQSVNRKAIDLQLDMITRNLNKNQKEEVMQKWSRFERVASSDQRIRLISFDINEHFVNNYKSDHSPFTAMLATSSKSEAIKYLRAFEELDDLNVAVVISPPDMREGHEEVDKVSKDMIIEFWNEMMKKYGNASVYEDTIKDDFIHGEIDLLIVVDKLLTGFDAPRATVLYIDKEMKEHTLLQAIARVNRLYEGKDYGYIIDYRGLITKLDEAMNQYSGSGLENFEGKDLKGAIHNVTVIIGALRQYYSELINLFSSIKNKDDMEEYEVYLSDDKLREDFYGLLSSYGRNLSIALESEKIYNELGKEEIEKHKSYFKFYQKLRQSVKRRYSDSIDHKEYEARMQKLIDNYIAAEGMMYITNPVDILDEKAFEEEVKRVDNPRSKADTIRTRLGKSISEKWDENPAYYKKFSERIEKVLEEYKNKRISEVDYLNRMEDIMNKYREKKDETNYPDTIKYNENAQAFYGVVSEVVCESEDEYCEIDYLAKLALQIDNVIRERCKVDWHNNTDVHNKIAQEIDDIIFDYTNKTGIELTFDDIDKIIEKVKNIALKRY</sequence>
<dbReference type="PANTHER" id="PTHR30195">
    <property type="entry name" value="TYPE I SITE-SPECIFIC DEOXYRIBONUCLEASE PROTEIN SUBUNIT M AND R"/>
    <property type="match status" value="1"/>
</dbReference>
<reference evidence="12" key="1">
    <citation type="submission" date="2013-12" db="EMBL/GenBank/DDBJ databases">
        <title>A Varibaculum cambriense genome reconstructed from a premature infant gut community with otherwise low bacterial novelty that shifts toward anaerobic metabolism during the third week of life.</title>
        <authorList>
            <person name="Brown C.T."/>
            <person name="Sharon I."/>
            <person name="Thomas B.C."/>
            <person name="Castelle C.J."/>
            <person name="Morowitz M.J."/>
            <person name="Banfield J.F."/>
        </authorList>
    </citation>
    <scope>NUCLEOTIDE SEQUENCE</scope>
</reference>
<dbReference type="GO" id="GO:0009035">
    <property type="term" value="F:type I site-specific deoxyribonuclease activity"/>
    <property type="evidence" value="ECO:0007669"/>
    <property type="project" value="UniProtKB-EC"/>
</dbReference>
<dbReference type="Pfam" id="PF04313">
    <property type="entry name" value="HSDR_N"/>
    <property type="match status" value="1"/>
</dbReference>
<dbReference type="InterPro" id="IPR051268">
    <property type="entry name" value="Type-I_R_enzyme_R_subunit"/>
</dbReference>
<evidence type="ECO:0000256" key="8">
    <source>
        <dbReference type="ARBA" id="ARBA00022801"/>
    </source>
</evidence>
<dbReference type="NCBIfam" id="TIGR00348">
    <property type="entry name" value="hsdR"/>
    <property type="match status" value="1"/>
</dbReference>
<dbReference type="InterPro" id="IPR055180">
    <property type="entry name" value="HsdR_RecA-like_helicase_dom_2"/>
</dbReference>
<dbReference type="CDD" id="cd18800">
    <property type="entry name" value="SF2_C_EcoR124I-like"/>
    <property type="match status" value="1"/>
</dbReference>
<evidence type="ECO:0000256" key="4">
    <source>
        <dbReference type="ARBA" id="ARBA00022722"/>
    </source>
</evidence>
<dbReference type="Pfam" id="PF11867">
    <property type="entry name" value="T1RH-like_C"/>
    <property type="match status" value="1"/>
</dbReference>
<evidence type="ECO:0000256" key="5">
    <source>
        <dbReference type="ARBA" id="ARBA00022741"/>
    </source>
</evidence>
<dbReference type="GO" id="GO:0003677">
    <property type="term" value="F:DNA binding"/>
    <property type="evidence" value="ECO:0007669"/>
    <property type="project" value="UniProtKB-KW"/>
</dbReference>
<dbReference type="Pfam" id="PF22679">
    <property type="entry name" value="T1R_D3-like"/>
    <property type="match status" value="1"/>
</dbReference>
<keyword evidence="5" id="KW-0547">Nucleotide-binding</keyword>
<evidence type="ECO:0000256" key="2">
    <source>
        <dbReference type="ARBA" id="ARBA00008598"/>
    </source>
</evidence>
<keyword evidence="9" id="KW-0067">ATP-binding</keyword>
<dbReference type="Gene3D" id="3.90.1570.50">
    <property type="match status" value="1"/>
</dbReference>
<dbReference type="EMBL" id="AZMM01006817">
    <property type="protein sequence ID" value="ETJ39305.1"/>
    <property type="molecule type" value="Genomic_DNA"/>
</dbReference>
<dbReference type="InterPro" id="IPR040980">
    <property type="entry name" value="SWI2_SNF2"/>
</dbReference>
<feature type="domain" description="Helicase ATP-binding" evidence="11">
    <location>
        <begin position="296"/>
        <end position="457"/>
    </location>
</feature>
<dbReference type="AlphaFoldDB" id="W1YC96"/>
<dbReference type="CDD" id="cd22332">
    <property type="entry name" value="HsdR_N"/>
    <property type="match status" value="1"/>
</dbReference>
<evidence type="ECO:0000313" key="12">
    <source>
        <dbReference type="EMBL" id="ETJ39305.1"/>
    </source>
</evidence>
<comment type="catalytic activity">
    <reaction evidence="1">
        <text>Endonucleolytic cleavage of DNA to give random double-stranded fragments with terminal 5'-phosphates, ATP is simultaneously hydrolyzed.</text>
        <dbReference type="EC" id="3.1.21.3"/>
    </reaction>
</comment>
<evidence type="ECO:0000256" key="6">
    <source>
        <dbReference type="ARBA" id="ARBA00022747"/>
    </source>
</evidence>
<evidence type="ECO:0000256" key="3">
    <source>
        <dbReference type="ARBA" id="ARBA00012654"/>
    </source>
</evidence>
<keyword evidence="7" id="KW-0255">Endonuclease</keyword>
<dbReference type="SUPFAM" id="SSF52540">
    <property type="entry name" value="P-loop containing nucleoside triphosphate hydrolases"/>
    <property type="match status" value="2"/>
</dbReference>
<dbReference type="InterPro" id="IPR021810">
    <property type="entry name" value="T1RH-like_C"/>
</dbReference>
<evidence type="ECO:0000256" key="10">
    <source>
        <dbReference type="ARBA" id="ARBA00023125"/>
    </source>
</evidence>
<dbReference type="InterPro" id="IPR004473">
    <property type="entry name" value="Restrct_endonuc_typeI_HsdR"/>
</dbReference>
<keyword evidence="6" id="KW-0680">Restriction system</keyword>
<dbReference type="Pfam" id="PF18766">
    <property type="entry name" value="SWI2_SNF2"/>
    <property type="match status" value="1"/>
</dbReference>
<evidence type="ECO:0000256" key="1">
    <source>
        <dbReference type="ARBA" id="ARBA00000851"/>
    </source>
</evidence>
<keyword evidence="8" id="KW-0378">Hydrolase</keyword>
<dbReference type="InterPro" id="IPR007409">
    <property type="entry name" value="Restrct_endonuc_type1_HsdR_N"/>
</dbReference>
<name>W1YC96_9ZZZZ</name>
<protein>
    <recommendedName>
        <fullName evidence="3">type I site-specific deoxyribonuclease</fullName>
        <ecNumber evidence="3">3.1.21.3</ecNumber>
    </recommendedName>
</protein>
<evidence type="ECO:0000256" key="9">
    <source>
        <dbReference type="ARBA" id="ARBA00022840"/>
    </source>
</evidence>
<gene>
    <name evidence="12" type="ORF">Q604_UNBC06817G0002</name>
</gene>
<keyword evidence="10" id="KW-0238">DNA-binding</keyword>
<evidence type="ECO:0000256" key="7">
    <source>
        <dbReference type="ARBA" id="ARBA00022759"/>
    </source>
</evidence>
<comment type="caution">
    <text evidence="12">The sequence shown here is derived from an EMBL/GenBank/DDBJ whole genome shotgun (WGS) entry which is preliminary data.</text>
</comment>
<dbReference type="InterPro" id="IPR027417">
    <property type="entry name" value="P-loop_NTPase"/>
</dbReference>
<comment type="similarity">
    <text evidence="2">Belongs to the HsdR family.</text>
</comment>
<dbReference type="PANTHER" id="PTHR30195:SF15">
    <property type="entry name" value="TYPE I RESTRICTION ENZYME HINDI ENDONUCLEASE SUBUNIT"/>
    <property type="match status" value="1"/>
</dbReference>
<dbReference type="GO" id="GO:0005524">
    <property type="term" value="F:ATP binding"/>
    <property type="evidence" value="ECO:0007669"/>
    <property type="project" value="UniProtKB-KW"/>
</dbReference>
<keyword evidence="4" id="KW-0540">Nuclease</keyword>
<dbReference type="SMART" id="SM00487">
    <property type="entry name" value="DEXDc"/>
    <property type="match status" value="1"/>
</dbReference>
<dbReference type="GO" id="GO:0009307">
    <property type="term" value="P:DNA restriction-modification system"/>
    <property type="evidence" value="ECO:0007669"/>
    <property type="project" value="UniProtKB-KW"/>
</dbReference>